<keyword evidence="2" id="KW-0472">Membrane</keyword>
<organism evidence="3 4">
    <name type="scientific">Puccinia graminis f. sp. tritici</name>
    <dbReference type="NCBI Taxonomy" id="56615"/>
    <lineage>
        <taxon>Eukaryota</taxon>
        <taxon>Fungi</taxon>
        <taxon>Dikarya</taxon>
        <taxon>Basidiomycota</taxon>
        <taxon>Pucciniomycotina</taxon>
        <taxon>Pucciniomycetes</taxon>
        <taxon>Pucciniales</taxon>
        <taxon>Pucciniaceae</taxon>
        <taxon>Puccinia</taxon>
    </lineage>
</organism>
<keyword evidence="2" id="KW-1133">Transmembrane helix</keyword>
<comment type="caution">
    <text evidence="3">The sequence shown here is derived from an EMBL/GenBank/DDBJ whole genome shotgun (WGS) entry which is preliminary data.</text>
</comment>
<evidence type="ECO:0000256" key="1">
    <source>
        <dbReference type="SAM" id="MobiDB-lite"/>
    </source>
</evidence>
<keyword evidence="2" id="KW-0812">Transmembrane</keyword>
<evidence type="ECO:0000313" key="4">
    <source>
        <dbReference type="Proteomes" id="UP000324748"/>
    </source>
</evidence>
<protein>
    <submittedName>
        <fullName evidence="3">Uncharacterized protein</fullName>
    </submittedName>
</protein>
<dbReference type="EMBL" id="VSWC01000001">
    <property type="protein sequence ID" value="KAA1119425.1"/>
    <property type="molecule type" value="Genomic_DNA"/>
</dbReference>
<name>A0A5B0R365_PUCGR</name>
<dbReference type="Proteomes" id="UP000324748">
    <property type="component" value="Unassembled WGS sequence"/>
</dbReference>
<accession>A0A5B0R365</accession>
<keyword evidence="4" id="KW-1185">Reference proteome</keyword>
<proteinExistence type="predicted"/>
<dbReference type="AlphaFoldDB" id="A0A5B0R365"/>
<evidence type="ECO:0000313" key="3">
    <source>
        <dbReference type="EMBL" id="KAA1119425.1"/>
    </source>
</evidence>
<sequence>MKRIDNYSPRLAPQPVTSSQNALKSPRSKSPSQREVGRQDFKRVRPSRYHILAILAALCNVVITRAYAENESGQLVNITHAYRLTDLGNRSCFLLGGHRPPPPRSNRGYL</sequence>
<evidence type="ECO:0000256" key="2">
    <source>
        <dbReference type="SAM" id="Phobius"/>
    </source>
</evidence>
<reference evidence="3 4" key="1">
    <citation type="submission" date="2019-05" db="EMBL/GenBank/DDBJ databases">
        <title>Emergence of the Ug99 lineage of the wheat stem rust pathogen through somatic hybridization.</title>
        <authorList>
            <person name="Li F."/>
            <person name="Upadhyaya N.M."/>
            <person name="Sperschneider J."/>
            <person name="Matny O."/>
            <person name="Nguyen-Phuc H."/>
            <person name="Mago R."/>
            <person name="Raley C."/>
            <person name="Miller M.E."/>
            <person name="Silverstein K.A.T."/>
            <person name="Henningsen E."/>
            <person name="Hirsch C.D."/>
            <person name="Visser B."/>
            <person name="Pretorius Z.A."/>
            <person name="Steffenson B.J."/>
            <person name="Schwessinger B."/>
            <person name="Dodds P.N."/>
            <person name="Figueroa M."/>
        </authorList>
    </citation>
    <scope>NUCLEOTIDE SEQUENCE [LARGE SCALE GENOMIC DNA]</scope>
    <source>
        <strain evidence="3">21-0</strain>
    </source>
</reference>
<feature type="transmembrane region" description="Helical" evidence="2">
    <location>
        <begin position="49"/>
        <end position="68"/>
    </location>
</feature>
<feature type="compositionally biased region" description="Polar residues" evidence="1">
    <location>
        <begin position="15"/>
        <end position="33"/>
    </location>
</feature>
<feature type="region of interest" description="Disordered" evidence="1">
    <location>
        <begin position="1"/>
        <end position="41"/>
    </location>
</feature>
<gene>
    <name evidence="3" type="ORF">PGT21_025253</name>
</gene>